<organism evidence="2 3">
    <name type="scientific">Chitinophaga dinghuensis</name>
    <dbReference type="NCBI Taxonomy" id="1539050"/>
    <lineage>
        <taxon>Bacteria</taxon>
        <taxon>Pseudomonadati</taxon>
        <taxon>Bacteroidota</taxon>
        <taxon>Chitinophagia</taxon>
        <taxon>Chitinophagales</taxon>
        <taxon>Chitinophagaceae</taxon>
        <taxon>Chitinophaga</taxon>
    </lineage>
</organism>
<comment type="caution">
    <text evidence="2">The sequence shown here is derived from an EMBL/GenBank/DDBJ whole genome shotgun (WGS) entry which is preliminary data.</text>
</comment>
<dbReference type="InterPro" id="IPR025335">
    <property type="entry name" value="DUF4241"/>
</dbReference>
<sequence>MSALQIPAFLESAFVAGTTSESGARNCTFYTVNPGQLKITSGQLIACDPFILDLESPFSTVFPTGEFPVQLGVAKFEDDERVAFARIKFSEEQPVSWNMALCEGDDISTLKADEIFGYGVDAGTGAFMDITAAEELDEFLQEKDDNYDQLTEEMEKTYAHTRSWMMWNGKAANAAFFSSGWGDGFYGSYIGYDAGGNICRLVTDFGVVF</sequence>
<dbReference type="Proteomes" id="UP000249819">
    <property type="component" value="Unassembled WGS sequence"/>
</dbReference>
<feature type="coiled-coil region" evidence="1">
    <location>
        <begin position="133"/>
        <end position="160"/>
    </location>
</feature>
<gene>
    <name evidence="2" type="ORF">CLV59_107154</name>
</gene>
<keyword evidence="3" id="KW-1185">Reference proteome</keyword>
<dbReference type="EMBL" id="QLMA01000007">
    <property type="protein sequence ID" value="RAJ77387.1"/>
    <property type="molecule type" value="Genomic_DNA"/>
</dbReference>
<dbReference type="OrthoDB" id="9789980at2"/>
<dbReference type="RefSeq" id="WP_111593983.1">
    <property type="nucleotide sequence ID" value="NZ_QLMA01000007.1"/>
</dbReference>
<reference evidence="2 3" key="1">
    <citation type="submission" date="2018-06" db="EMBL/GenBank/DDBJ databases">
        <title>Genomic Encyclopedia of Archaeal and Bacterial Type Strains, Phase II (KMG-II): from individual species to whole genera.</title>
        <authorList>
            <person name="Goeker M."/>
        </authorList>
    </citation>
    <scope>NUCLEOTIDE SEQUENCE [LARGE SCALE GENOMIC DNA]</scope>
    <source>
        <strain evidence="2 3">DSM 29821</strain>
    </source>
</reference>
<dbReference type="Pfam" id="PF14025">
    <property type="entry name" value="DUF4241"/>
    <property type="match status" value="1"/>
</dbReference>
<keyword evidence="1" id="KW-0175">Coiled coil</keyword>
<name>A0A327VSP1_9BACT</name>
<accession>A0A327VSP1</accession>
<protein>
    <submittedName>
        <fullName evidence="2">Uncharacterized protein DUF4241</fullName>
    </submittedName>
</protein>
<evidence type="ECO:0000313" key="2">
    <source>
        <dbReference type="EMBL" id="RAJ77387.1"/>
    </source>
</evidence>
<evidence type="ECO:0000313" key="3">
    <source>
        <dbReference type="Proteomes" id="UP000249819"/>
    </source>
</evidence>
<proteinExistence type="predicted"/>
<evidence type="ECO:0000256" key="1">
    <source>
        <dbReference type="SAM" id="Coils"/>
    </source>
</evidence>
<dbReference type="AlphaFoldDB" id="A0A327VSP1"/>